<gene>
    <name evidence="1" type="ORF">NDU88_007749</name>
</gene>
<comment type="caution">
    <text evidence="1">The sequence shown here is derived from an EMBL/GenBank/DDBJ whole genome shotgun (WGS) entry which is preliminary data.</text>
</comment>
<evidence type="ECO:0000313" key="2">
    <source>
        <dbReference type="Proteomes" id="UP001066276"/>
    </source>
</evidence>
<proteinExistence type="predicted"/>
<evidence type="ECO:0000313" key="1">
    <source>
        <dbReference type="EMBL" id="KAJ1182562.1"/>
    </source>
</evidence>
<accession>A0AAV7U109</accession>
<dbReference type="EMBL" id="JANPWB010000006">
    <property type="protein sequence ID" value="KAJ1182562.1"/>
    <property type="molecule type" value="Genomic_DNA"/>
</dbReference>
<dbReference type="Proteomes" id="UP001066276">
    <property type="component" value="Chromosome 3_2"/>
</dbReference>
<name>A0AAV7U109_PLEWA</name>
<organism evidence="1 2">
    <name type="scientific">Pleurodeles waltl</name>
    <name type="common">Iberian ribbed newt</name>
    <dbReference type="NCBI Taxonomy" id="8319"/>
    <lineage>
        <taxon>Eukaryota</taxon>
        <taxon>Metazoa</taxon>
        <taxon>Chordata</taxon>
        <taxon>Craniata</taxon>
        <taxon>Vertebrata</taxon>
        <taxon>Euteleostomi</taxon>
        <taxon>Amphibia</taxon>
        <taxon>Batrachia</taxon>
        <taxon>Caudata</taxon>
        <taxon>Salamandroidea</taxon>
        <taxon>Salamandridae</taxon>
        <taxon>Pleurodelinae</taxon>
        <taxon>Pleurodeles</taxon>
    </lineage>
</organism>
<keyword evidence="2" id="KW-1185">Reference proteome</keyword>
<dbReference type="AlphaFoldDB" id="A0AAV7U109"/>
<reference evidence="1" key="1">
    <citation type="journal article" date="2022" name="bioRxiv">
        <title>Sequencing and chromosome-scale assembly of the giantPleurodeles waltlgenome.</title>
        <authorList>
            <person name="Brown T."/>
            <person name="Elewa A."/>
            <person name="Iarovenko S."/>
            <person name="Subramanian E."/>
            <person name="Araus A.J."/>
            <person name="Petzold A."/>
            <person name="Susuki M."/>
            <person name="Suzuki K.-i.T."/>
            <person name="Hayashi T."/>
            <person name="Toyoda A."/>
            <person name="Oliveira C."/>
            <person name="Osipova E."/>
            <person name="Leigh N.D."/>
            <person name="Simon A."/>
            <person name="Yun M.H."/>
        </authorList>
    </citation>
    <scope>NUCLEOTIDE SEQUENCE</scope>
    <source>
        <strain evidence="1">20211129_DDA</strain>
        <tissue evidence="1">Liver</tissue>
    </source>
</reference>
<protein>
    <submittedName>
        <fullName evidence="1">Uncharacterized protein</fullName>
    </submittedName>
</protein>
<sequence length="153" mass="16979">MYGASLVVAPCPVRLWALMAQAEKAPLRAQRAPLTRPVPPQRSGRLYMSTEGRFHGGLDVIPSLFGFSVPRSCRLLETSPSLLGVFVQGHNCLPRLKRAQRESFAHKCAKGPLSPKCPFQEGPLLAEFSAPSRRGKRRLRATFFTLETRGECF</sequence>